<evidence type="ECO:0000313" key="1">
    <source>
        <dbReference type="EMBL" id="QHT93793.1"/>
    </source>
</evidence>
<proteinExistence type="predicted"/>
<protein>
    <submittedName>
        <fullName evidence="1">Uncharacterized protein</fullName>
    </submittedName>
</protein>
<accession>A0A6C0IQJ2</accession>
<dbReference type="EMBL" id="MN740210">
    <property type="protein sequence ID" value="QHT93793.1"/>
    <property type="molecule type" value="Genomic_DNA"/>
</dbReference>
<sequence length="189" mass="21473">MSKSTLLRKPNSPNSEIKVLLMNYITNTNPEIKVKIPHNTVEILKILIKNASNEFDNISSNLQKIIEDNKIDFKDIPEFILLVENIYILIVRHRKKLAPFSGETLAMTAGDILKIIINLLLEMEHFSLNNFINADLNGSSVEDENDINNNEKQGLIENSNKIIDVCVKLILIPINNDCKIDRKILSCCC</sequence>
<name>A0A6C0IQJ2_9ZZZZ</name>
<organism evidence="1">
    <name type="scientific">viral metagenome</name>
    <dbReference type="NCBI Taxonomy" id="1070528"/>
    <lineage>
        <taxon>unclassified sequences</taxon>
        <taxon>metagenomes</taxon>
        <taxon>organismal metagenomes</taxon>
    </lineage>
</organism>
<dbReference type="AlphaFoldDB" id="A0A6C0IQJ2"/>
<reference evidence="1" key="1">
    <citation type="journal article" date="2020" name="Nature">
        <title>Giant virus diversity and host interactions through global metagenomics.</title>
        <authorList>
            <person name="Schulz F."/>
            <person name="Roux S."/>
            <person name="Paez-Espino D."/>
            <person name="Jungbluth S."/>
            <person name="Walsh D.A."/>
            <person name="Denef V.J."/>
            <person name="McMahon K.D."/>
            <person name="Konstantinidis K.T."/>
            <person name="Eloe-Fadrosh E.A."/>
            <person name="Kyrpides N.C."/>
            <person name="Woyke T."/>
        </authorList>
    </citation>
    <scope>NUCLEOTIDE SEQUENCE</scope>
    <source>
        <strain evidence="1">GVMAG-M-3300024258-14</strain>
    </source>
</reference>